<protein>
    <submittedName>
        <fullName evidence="1">Uncharacterized protein</fullName>
    </submittedName>
</protein>
<sequence length="76" mass="8564">MSISPKEIELGNGYGYFCNIHDVENQCVQKNDSKYTNKFNHLEEMDLIENTADSGNTSICTCSAFACIVMILLFVF</sequence>
<dbReference type="EMBL" id="MN739959">
    <property type="protein sequence ID" value="QHT80035.1"/>
    <property type="molecule type" value="Genomic_DNA"/>
</dbReference>
<organism evidence="1">
    <name type="scientific">viral metagenome</name>
    <dbReference type="NCBI Taxonomy" id="1070528"/>
    <lineage>
        <taxon>unclassified sequences</taxon>
        <taxon>metagenomes</taxon>
        <taxon>organismal metagenomes</taxon>
    </lineage>
</organism>
<proteinExistence type="predicted"/>
<reference evidence="1" key="1">
    <citation type="journal article" date="2020" name="Nature">
        <title>Giant virus diversity and host interactions through global metagenomics.</title>
        <authorList>
            <person name="Schulz F."/>
            <person name="Roux S."/>
            <person name="Paez-Espino D."/>
            <person name="Jungbluth S."/>
            <person name="Walsh D.A."/>
            <person name="Denef V.J."/>
            <person name="McMahon K.D."/>
            <person name="Konstantinidis K.T."/>
            <person name="Eloe-Fadrosh E.A."/>
            <person name="Kyrpides N.C."/>
            <person name="Woyke T."/>
        </authorList>
    </citation>
    <scope>NUCLEOTIDE SEQUENCE</scope>
    <source>
        <strain evidence="1">GVMAG-M-3300023184-105</strain>
    </source>
</reference>
<name>A0A6C0HIQ1_9ZZZZ</name>
<accession>A0A6C0HIQ1</accession>
<evidence type="ECO:0000313" key="1">
    <source>
        <dbReference type="EMBL" id="QHT80035.1"/>
    </source>
</evidence>
<dbReference type="AlphaFoldDB" id="A0A6C0HIQ1"/>